<dbReference type="EMBL" id="BLXT01008083">
    <property type="protein sequence ID" value="GFO45837.1"/>
    <property type="molecule type" value="Genomic_DNA"/>
</dbReference>
<name>A0AAV4DNH2_9GAST</name>
<feature type="signal peptide" evidence="1">
    <location>
        <begin position="1"/>
        <end position="43"/>
    </location>
</feature>
<dbReference type="Proteomes" id="UP000735302">
    <property type="component" value="Unassembled WGS sequence"/>
</dbReference>
<sequence length="74" mass="8203">MFRPACRLSARSRRIPSRGPGVRIHLSVLSAVLLILSPCSVTGDNGWDWLFGHTLRGTSAIFFSNTSLIRLYEA</sequence>
<evidence type="ECO:0000313" key="3">
    <source>
        <dbReference type="Proteomes" id="UP000735302"/>
    </source>
</evidence>
<keyword evidence="1" id="KW-0732">Signal</keyword>
<accession>A0AAV4DNH2</accession>
<feature type="chain" id="PRO_5043999806" evidence="1">
    <location>
        <begin position="44"/>
        <end position="74"/>
    </location>
</feature>
<keyword evidence="3" id="KW-1185">Reference proteome</keyword>
<organism evidence="2 3">
    <name type="scientific">Plakobranchus ocellatus</name>
    <dbReference type="NCBI Taxonomy" id="259542"/>
    <lineage>
        <taxon>Eukaryota</taxon>
        <taxon>Metazoa</taxon>
        <taxon>Spiralia</taxon>
        <taxon>Lophotrochozoa</taxon>
        <taxon>Mollusca</taxon>
        <taxon>Gastropoda</taxon>
        <taxon>Heterobranchia</taxon>
        <taxon>Euthyneura</taxon>
        <taxon>Panpulmonata</taxon>
        <taxon>Sacoglossa</taxon>
        <taxon>Placobranchoidea</taxon>
        <taxon>Plakobranchidae</taxon>
        <taxon>Plakobranchus</taxon>
    </lineage>
</organism>
<evidence type="ECO:0000313" key="2">
    <source>
        <dbReference type="EMBL" id="GFO45837.1"/>
    </source>
</evidence>
<evidence type="ECO:0000256" key="1">
    <source>
        <dbReference type="SAM" id="SignalP"/>
    </source>
</evidence>
<comment type="caution">
    <text evidence="2">The sequence shown here is derived from an EMBL/GenBank/DDBJ whole genome shotgun (WGS) entry which is preliminary data.</text>
</comment>
<protein>
    <submittedName>
        <fullName evidence="2">Uncharacterized protein</fullName>
    </submittedName>
</protein>
<gene>
    <name evidence="2" type="ORF">PoB_007234200</name>
</gene>
<dbReference type="AlphaFoldDB" id="A0AAV4DNH2"/>
<proteinExistence type="predicted"/>
<reference evidence="2 3" key="1">
    <citation type="journal article" date="2021" name="Elife">
        <title>Chloroplast acquisition without the gene transfer in kleptoplastic sea slugs, Plakobranchus ocellatus.</title>
        <authorList>
            <person name="Maeda T."/>
            <person name="Takahashi S."/>
            <person name="Yoshida T."/>
            <person name="Shimamura S."/>
            <person name="Takaki Y."/>
            <person name="Nagai Y."/>
            <person name="Toyoda A."/>
            <person name="Suzuki Y."/>
            <person name="Arimoto A."/>
            <person name="Ishii H."/>
            <person name="Satoh N."/>
            <person name="Nishiyama T."/>
            <person name="Hasebe M."/>
            <person name="Maruyama T."/>
            <person name="Minagawa J."/>
            <person name="Obokata J."/>
            <person name="Shigenobu S."/>
        </authorList>
    </citation>
    <scope>NUCLEOTIDE SEQUENCE [LARGE SCALE GENOMIC DNA]</scope>
</reference>